<dbReference type="RefSeq" id="WP_309550322.1">
    <property type="nucleotide sequence ID" value="NZ_CP133762.1"/>
</dbReference>
<keyword evidence="2" id="KW-1185">Reference proteome</keyword>
<evidence type="ECO:0000313" key="1">
    <source>
        <dbReference type="EMBL" id="WMX49147.1"/>
    </source>
</evidence>
<organism evidence="1 2">
    <name type="scientific">Streptomyces roseicoloratus</name>
    <dbReference type="NCBI Taxonomy" id="2508722"/>
    <lineage>
        <taxon>Bacteria</taxon>
        <taxon>Bacillati</taxon>
        <taxon>Actinomycetota</taxon>
        <taxon>Actinomycetes</taxon>
        <taxon>Kitasatosporales</taxon>
        <taxon>Streptomycetaceae</taxon>
        <taxon>Streptomyces</taxon>
    </lineage>
</organism>
<sequence length="118" mass="12450">MSDELAGELADAERLGVRPLKVGGEGFDEAINAGTVKWAVTLDGELVIIPKHVGSVELKHPVLTNGDPVLAAGEAEIAGGQGSYFGMEINRKSGHYKPSPESLEIGKDAFERAGITFF</sequence>
<gene>
    <name evidence="1" type="ORF">RGF97_16825</name>
</gene>
<evidence type="ECO:0000313" key="2">
    <source>
        <dbReference type="Proteomes" id="UP001250858"/>
    </source>
</evidence>
<protein>
    <submittedName>
        <fullName evidence="1">Uncharacterized protein</fullName>
    </submittedName>
</protein>
<name>A0ABY9S3W0_9ACTN</name>
<proteinExistence type="predicted"/>
<dbReference type="EMBL" id="CP133762">
    <property type="protein sequence ID" value="WMX49147.1"/>
    <property type="molecule type" value="Genomic_DNA"/>
</dbReference>
<accession>A0ABY9S3W0</accession>
<reference evidence="1 2" key="1">
    <citation type="submission" date="2023-09" db="EMBL/GenBank/DDBJ databases">
        <title>Complete genome of Streptomyces roseicoloratus T14.</title>
        <authorList>
            <person name="Bashizi T."/>
            <person name="Kim M.-J."/>
            <person name="Lee G."/>
            <person name="Tagele S.B."/>
            <person name="Shin J.-H."/>
        </authorList>
    </citation>
    <scope>NUCLEOTIDE SEQUENCE [LARGE SCALE GENOMIC DNA]</scope>
    <source>
        <strain evidence="1 2">T14</strain>
    </source>
</reference>
<dbReference type="Proteomes" id="UP001250858">
    <property type="component" value="Chromosome"/>
</dbReference>